<dbReference type="Pfam" id="PF13490">
    <property type="entry name" value="zf-HC2"/>
    <property type="match status" value="1"/>
</dbReference>
<feature type="region of interest" description="Disordered" evidence="7">
    <location>
        <begin position="122"/>
        <end position="155"/>
    </location>
</feature>
<evidence type="ECO:0000256" key="5">
    <source>
        <dbReference type="ARBA" id="ARBA00023136"/>
    </source>
</evidence>
<comment type="caution">
    <text evidence="10">The sequence shown here is derived from an EMBL/GenBank/DDBJ whole genome shotgun (WGS) entry which is preliminary data.</text>
</comment>
<dbReference type="Proteomes" id="UP001602119">
    <property type="component" value="Unassembled WGS sequence"/>
</dbReference>
<dbReference type="EMBL" id="JBIAXI010000005">
    <property type="protein sequence ID" value="MFF4773312.1"/>
    <property type="molecule type" value="Genomic_DNA"/>
</dbReference>
<evidence type="ECO:0000256" key="7">
    <source>
        <dbReference type="SAM" id="MobiDB-lite"/>
    </source>
</evidence>
<keyword evidence="6" id="KW-0804">Transcription</keyword>
<dbReference type="PANTHER" id="PTHR37461:SF1">
    <property type="entry name" value="ANTI-SIGMA-K FACTOR RSKA"/>
    <property type="match status" value="1"/>
</dbReference>
<comment type="subcellular location">
    <subcellularLocation>
        <location evidence="1">Membrane</location>
        <topology evidence="1">Single-pass membrane protein</topology>
    </subcellularLocation>
</comment>
<evidence type="ECO:0000313" key="10">
    <source>
        <dbReference type="EMBL" id="MFF4773312.1"/>
    </source>
</evidence>
<keyword evidence="5 8" id="KW-0472">Membrane</keyword>
<evidence type="ECO:0000313" key="11">
    <source>
        <dbReference type="Proteomes" id="UP001602119"/>
    </source>
</evidence>
<name>A0ABW6V3Y8_MICFU</name>
<dbReference type="PANTHER" id="PTHR37461">
    <property type="entry name" value="ANTI-SIGMA-K FACTOR RSKA"/>
    <property type="match status" value="1"/>
</dbReference>
<evidence type="ECO:0000256" key="2">
    <source>
        <dbReference type="ARBA" id="ARBA00022692"/>
    </source>
</evidence>
<evidence type="ECO:0000256" key="1">
    <source>
        <dbReference type="ARBA" id="ARBA00004167"/>
    </source>
</evidence>
<feature type="compositionally biased region" description="Low complexity" evidence="7">
    <location>
        <begin position="131"/>
        <end position="144"/>
    </location>
</feature>
<feature type="transmembrane region" description="Helical" evidence="8">
    <location>
        <begin position="86"/>
        <end position="106"/>
    </location>
</feature>
<evidence type="ECO:0000256" key="3">
    <source>
        <dbReference type="ARBA" id="ARBA00022989"/>
    </source>
</evidence>
<sequence length="266" mass="27599">MTCDDDVRIALGAYVLGALDDEETAAVEAHLDECPDCMAELAELSGLPPLLAQVTEEDIRNAAEPPRQVLDRLLVATVRRRRRSRIMLALAASVAVVALGGTTWMATARPAADTSAGSSSIVSAKAAPEESAAGQSDAAADRAAMQPQTKLDAGGHELYTSIAPRTESTRQGSVEMKVELTQDAGGTRVEATVTGLRAGAVVRLTAVGTDHRRSAVASWSAAAQGLSATPVAFGGSTELPLGEITGFELTTADGRTLVTVPVKHRE</sequence>
<dbReference type="InterPro" id="IPR027383">
    <property type="entry name" value="Znf_put"/>
</dbReference>
<keyword evidence="11" id="KW-1185">Reference proteome</keyword>
<keyword evidence="4" id="KW-0805">Transcription regulation</keyword>
<dbReference type="InterPro" id="IPR041916">
    <property type="entry name" value="Anti_sigma_zinc_sf"/>
</dbReference>
<feature type="domain" description="Putative zinc-finger" evidence="9">
    <location>
        <begin position="5"/>
        <end position="37"/>
    </location>
</feature>
<evidence type="ECO:0000256" key="4">
    <source>
        <dbReference type="ARBA" id="ARBA00023015"/>
    </source>
</evidence>
<keyword evidence="2 8" id="KW-0812">Transmembrane</keyword>
<accession>A0ABW6V3Y8</accession>
<protein>
    <submittedName>
        <fullName evidence="10">Anti-sigma factor family protein</fullName>
    </submittedName>
</protein>
<dbReference type="InterPro" id="IPR051474">
    <property type="entry name" value="Anti-sigma-K/W_factor"/>
</dbReference>
<dbReference type="RefSeq" id="WP_387341684.1">
    <property type="nucleotide sequence ID" value="NZ_JBIAXI010000005.1"/>
</dbReference>
<gene>
    <name evidence="10" type="ORF">ACFY05_10685</name>
</gene>
<evidence type="ECO:0000256" key="8">
    <source>
        <dbReference type="SAM" id="Phobius"/>
    </source>
</evidence>
<evidence type="ECO:0000259" key="9">
    <source>
        <dbReference type="Pfam" id="PF13490"/>
    </source>
</evidence>
<keyword evidence="3 8" id="KW-1133">Transmembrane helix</keyword>
<organism evidence="10 11">
    <name type="scientific">Microtetraspora fusca</name>
    <dbReference type="NCBI Taxonomy" id="1997"/>
    <lineage>
        <taxon>Bacteria</taxon>
        <taxon>Bacillati</taxon>
        <taxon>Actinomycetota</taxon>
        <taxon>Actinomycetes</taxon>
        <taxon>Streptosporangiales</taxon>
        <taxon>Streptosporangiaceae</taxon>
        <taxon>Microtetraspora</taxon>
    </lineage>
</organism>
<proteinExistence type="predicted"/>
<evidence type="ECO:0000256" key="6">
    <source>
        <dbReference type="ARBA" id="ARBA00023163"/>
    </source>
</evidence>
<dbReference type="Gene3D" id="1.10.10.1320">
    <property type="entry name" value="Anti-sigma factor, zinc-finger domain"/>
    <property type="match status" value="1"/>
</dbReference>
<reference evidence="10 11" key="1">
    <citation type="submission" date="2024-10" db="EMBL/GenBank/DDBJ databases">
        <title>The Natural Products Discovery Center: Release of the First 8490 Sequenced Strains for Exploring Actinobacteria Biosynthetic Diversity.</title>
        <authorList>
            <person name="Kalkreuter E."/>
            <person name="Kautsar S.A."/>
            <person name="Yang D."/>
            <person name="Bader C.D."/>
            <person name="Teijaro C.N."/>
            <person name="Fluegel L."/>
            <person name="Davis C.M."/>
            <person name="Simpson J.R."/>
            <person name="Lauterbach L."/>
            <person name="Steele A.D."/>
            <person name="Gui C."/>
            <person name="Meng S."/>
            <person name="Li G."/>
            <person name="Viehrig K."/>
            <person name="Ye F."/>
            <person name="Su P."/>
            <person name="Kiefer A.F."/>
            <person name="Nichols A."/>
            <person name="Cepeda A.J."/>
            <person name="Yan W."/>
            <person name="Fan B."/>
            <person name="Jiang Y."/>
            <person name="Adhikari A."/>
            <person name="Zheng C.-J."/>
            <person name="Schuster L."/>
            <person name="Cowan T.M."/>
            <person name="Smanski M.J."/>
            <person name="Chevrette M.G."/>
            <person name="De Carvalho L.P.S."/>
            <person name="Shen B."/>
        </authorList>
    </citation>
    <scope>NUCLEOTIDE SEQUENCE [LARGE SCALE GENOMIC DNA]</scope>
    <source>
        <strain evidence="10 11">NPDC001281</strain>
    </source>
</reference>